<feature type="compositionally biased region" description="Basic and acidic residues" evidence="16">
    <location>
        <begin position="455"/>
        <end position="481"/>
    </location>
</feature>
<name>A0A6G0IEZ9_LARCR</name>
<evidence type="ECO:0000256" key="6">
    <source>
        <dbReference type="ARBA" id="ARBA00022827"/>
    </source>
</evidence>
<evidence type="ECO:0000256" key="10">
    <source>
        <dbReference type="ARBA" id="ARBA00023128"/>
    </source>
</evidence>
<dbReference type="GO" id="GO:0046872">
    <property type="term" value="F:metal ion binding"/>
    <property type="evidence" value="ECO:0007669"/>
    <property type="project" value="UniProtKB-KW"/>
</dbReference>
<dbReference type="EMBL" id="REGW02000011">
    <property type="protein sequence ID" value="KAE8290079.1"/>
    <property type="molecule type" value="Genomic_DNA"/>
</dbReference>
<dbReference type="InterPro" id="IPR036318">
    <property type="entry name" value="FAD-bd_PCMH-like_sf"/>
</dbReference>
<evidence type="ECO:0000256" key="15">
    <source>
        <dbReference type="PROSITE-ProRule" id="PRU01324"/>
    </source>
</evidence>
<dbReference type="InterPro" id="IPR016171">
    <property type="entry name" value="Vanillyl_alc_oxidase_C-sub2"/>
</dbReference>
<evidence type="ECO:0000256" key="14">
    <source>
        <dbReference type="ARBA" id="ARBA00049267"/>
    </source>
</evidence>
<keyword evidence="5" id="KW-0479">Metal-binding</keyword>
<reference evidence="19 20" key="1">
    <citation type="submission" date="2019-07" db="EMBL/GenBank/DDBJ databases">
        <title>Chromosome genome assembly for large yellow croaker.</title>
        <authorList>
            <person name="Xiao S."/>
        </authorList>
    </citation>
    <scope>NUCLEOTIDE SEQUENCE [LARGE SCALE GENOMIC DNA]</scope>
    <source>
        <strain evidence="19">JMULYC20181020</strain>
        <tissue evidence="19">Muscle</tissue>
    </source>
</reference>
<dbReference type="Pfam" id="PF10390">
    <property type="entry name" value="ELL"/>
    <property type="match status" value="1"/>
</dbReference>
<keyword evidence="8" id="KW-0809">Transit peptide</keyword>
<dbReference type="SUPFAM" id="SSF55103">
    <property type="entry name" value="FAD-linked oxidases, C-terminal domain"/>
    <property type="match status" value="1"/>
</dbReference>
<feature type="compositionally biased region" description="Basic and acidic residues" evidence="16">
    <location>
        <begin position="367"/>
        <end position="376"/>
    </location>
</feature>
<dbReference type="InterPro" id="IPR016166">
    <property type="entry name" value="FAD-bd_PCMH"/>
</dbReference>
<comment type="cofactor">
    <cofactor evidence="1">
        <name>FAD</name>
        <dbReference type="ChEBI" id="CHEBI:57692"/>
    </cofactor>
</comment>
<evidence type="ECO:0000256" key="3">
    <source>
        <dbReference type="ARBA" id="ARBA00008000"/>
    </source>
</evidence>
<feature type="compositionally biased region" description="Basic and acidic residues" evidence="16">
    <location>
        <begin position="406"/>
        <end position="421"/>
    </location>
</feature>
<evidence type="ECO:0000259" key="18">
    <source>
        <dbReference type="PROSITE" id="PS51980"/>
    </source>
</evidence>
<dbReference type="FunFam" id="3.30.70.2740:FF:000002">
    <property type="entry name" value="D-2-hydroxyglutarate dehydrogenase mitochondrial"/>
    <property type="match status" value="1"/>
</dbReference>
<evidence type="ECO:0000256" key="9">
    <source>
        <dbReference type="ARBA" id="ARBA00023002"/>
    </source>
</evidence>
<dbReference type="SUPFAM" id="SSF46785">
    <property type="entry name" value="Winged helix' DNA-binding domain"/>
    <property type="match status" value="1"/>
</dbReference>
<feature type="domain" description="OCEL" evidence="18">
    <location>
        <begin position="505"/>
        <end position="615"/>
    </location>
</feature>
<keyword evidence="6" id="KW-0274">FAD</keyword>
<dbReference type="Pfam" id="PF01565">
    <property type="entry name" value="FAD_binding_4"/>
    <property type="match status" value="1"/>
</dbReference>
<keyword evidence="10" id="KW-0496">Mitochondrion</keyword>
<sequence>MSALREQQCYGLSSGKLSRGGDNISVFHVKLTDSAARAIGSYQTCKGLSSHPTICFNGNQGRVTIPCSENRDNLRIFTFGVTNVARNNPHGSFDCVQQLNTGAAEELSCLGVIQKKMTVNATDDSYDKARQSMAQAEEETRSRGAIVIKHGGRYQGKKVTVRAPAPALAGLTKPRQSHPLLSKIKREVVGMSKPKKGACASNRKSVGNMQERPLRERVTHLLALRPYKRPELILRLQNDGLTAADKDVLDSVLMEVGQLNSRDKTFVLKDGLYKELQKDWPGYTSGDQQLLKRILVRRLPQANLLTVPEAQVSPLRDTPNSSPAHRPKPSLPEEYTDPLLSKKPRISHLSNKTASDKPSARPPKQAAHKDVTEAKGNDGQSNSLDPRKLFDSLSAVCQRDVEAVERLEPTGRAQEEPKGTADHPQPNSERSPSPLIVPDLNRHTVKRKKSKHKHRDQEKDGWRDRKERRKDRSSEDPKSKVSLDCTETNEILFEANALKDSSDATDYLSTYTGIRSHDQRQSYKQDFNREYSEYRDLHARIDGVTRQFMELDTQLKRLHHESHKYKTVHNQILQEYRKIKKSNPNYNQDKSRCEYLHNKLAHIKKLISECLLSLLKVWIKNCVVFHFRDILLYLWFDFSALFIMSTNLGQNLFDRELLATVRHSLVGPRSSFLPITTSQFGVCCRKLHAGADGHKLRSPAAAPDRLPFSRITQEDLDFFRKILPGRVITDPDLLESSNVDWLKSVRGSSELLLRPQTTEEVSQILKYCNSRNLAVNPQGGNTGLVGGSVPVYDEIILSTALMNNILTFDSISGILTCQAGCVLENLSLYLEEKDYIMPLDLGAKGSCHIGGNVATNAGGLRLLRYGSLHGTVLGLEVVLGDGQVLDCLATLRKDNTGYDLKQLFIGSEGTLGVITAVSILCPRKPKSVNVVFLGCETFEQLLKTFQLCRGMLGEILSAYEFLDSECMRLLNTHLKLPNPISDCPFYVVIETSGSDPKHDGEKLHNFLEEAMTSSLVTDGTVATEDSKIKALWSMRERVTEALTHDGFTYKYDISLPVEQIYQLVTDMREHLGDRAKSVVGYGHVGDGNLHLNVTSPAKDPALLAAIEPFVYEWTARCHGSISAEHGLGLKKRNYIYYSKPSQAVALMGNIKAMLDPKGILNPYKTLPDNLK</sequence>
<evidence type="ECO:0000313" key="19">
    <source>
        <dbReference type="EMBL" id="KAE8290079.1"/>
    </source>
</evidence>
<dbReference type="GO" id="GO:0071949">
    <property type="term" value="F:FAD binding"/>
    <property type="evidence" value="ECO:0007669"/>
    <property type="project" value="InterPro"/>
</dbReference>
<comment type="subcellular location">
    <subcellularLocation>
        <location evidence="2">Mitochondrion</location>
    </subcellularLocation>
</comment>
<dbReference type="InterPro" id="IPR036390">
    <property type="entry name" value="WH_DNA-bd_sf"/>
</dbReference>
<dbReference type="FunFam" id="3.30.465.10:FF:000053">
    <property type="entry name" value="D-lactate dehydrogenase (Cytochrome), putative"/>
    <property type="match status" value="1"/>
</dbReference>
<dbReference type="Proteomes" id="UP000424527">
    <property type="component" value="Unassembled WGS sequence"/>
</dbReference>
<keyword evidence="4" id="KW-0285">Flavoprotein</keyword>
<dbReference type="InterPro" id="IPR016164">
    <property type="entry name" value="FAD-linked_Oxase-like_C"/>
</dbReference>
<dbReference type="Gene3D" id="3.30.70.2190">
    <property type="match status" value="1"/>
</dbReference>
<dbReference type="InterPro" id="IPR019464">
    <property type="entry name" value="ELL_N"/>
</dbReference>
<comment type="caution">
    <text evidence="19">The sequence shown here is derived from an EMBL/GenBank/DDBJ whole genome shotgun (WGS) entry which is preliminary data.</text>
</comment>
<dbReference type="SUPFAM" id="SSF56176">
    <property type="entry name" value="FAD-binding/transporter-associated domain-like"/>
    <property type="match status" value="1"/>
</dbReference>
<feature type="compositionally biased region" description="Basic residues" evidence="16">
    <location>
        <begin position="443"/>
        <end position="454"/>
    </location>
</feature>
<dbReference type="GO" id="GO:0051990">
    <property type="term" value="F:(R)-2-hydroxyglutarate dehydrogenase activity"/>
    <property type="evidence" value="ECO:0007669"/>
    <property type="project" value="UniProtKB-EC"/>
</dbReference>
<comment type="similarity">
    <text evidence="3">Belongs to the FAD-binding oxidoreductase/transferase type 4 family.</text>
</comment>
<dbReference type="AlphaFoldDB" id="A0A6G0IEZ9"/>
<dbReference type="GO" id="GO:0005739">
    <property type="term" value="C:mitochondrion"/>
    <property type="evidence" value="ECO:0007669"/>
    <property type="project" value="UniProtKB-SubCell"/>
</dbReference>
<dbReference type="FunFam" id="3.30.70.2190:FF:000001">
    <property type="entry name" value="D-2-hydroxyglutarate dehydrogenase mitochondrial"/>
    <property type="match status" value="1"/>
</dbReference>
<dbReference type="Gene3D" id="3.30.70.2740">
    <property type="match status" value="1"/>
</dbReference>
<dbReference type="PANTHER" id="PTHR43716">
    <property type="entry name" value="D-2-HYDROXYGLUTARATE DEHYDROGENASE, MITOCHONDRIAL"/>
    <property type="match status" value="1"/>
</dbReference>
<keyword evidence="9" id="KW-0560">Oxidoreductase</keyword>
<evidence type="ECO:0000313" key="20">
    <source>
        <dbReference type="Proteomes" id="UP000424527"/>
    </source>
</evidence>
<dbReference type="InterPro" id="IPR016167">
    <property type="entry name" value="FAD-bd_PCMH_sub1"/>
</dbReference>
<dbReference type="SUPFAM" id="SSF144292">
    <property type="entry name" value="occludin/ELL-like"/>
    <property type="match status" value="1"/>
</dbReference>
<dbReference type="GO" id="GO:0008023">
    <property type="term" value="C:transcription elongation factor complex"/>
    <property type="evidence" value="ECO:0007669"/>
    <property type="project" value="InterPro"/>
</dbReference>
<feature type="domain" description="FAD-binding PCMH-type" evidence="17">
    <location>
        <begin position="745"/>
        <end position="924"/>
    </location>
</feature>
<gene>
    <name evidence="19" type="ORF">D5F01_LYC11795</name>
</gene>
<evidence type="ECO:0000256" key="11">
    <source>
        <dbReference type="ARBA" id="ARBA00039003"/>
    </source>
</evidence>
<dbReference type="InterPro" id="IPR042065">
    <property type="entry name" value="E3_ELL-like"/>
</dbReference>
<keyword evidence="20" id="KW-1185">Reference proteome</keyword>
<dbReference type="InterPro" id="IPR016169">
    <property type="entry name" value="FAD-bd_PCMH_sub2"/>
</dbReference>
<evidence type="ECO:0000256" key="5">
    <source>
        <dbReference type="ARBA" id="ARBA00022723"/>
    </source>
</evidence>
<evidence type="ECO:0000256" key="8">
    <source>
        <dbReference type="ARBA" id="ARBA00022946"/>
    </source>
</evidence>
<dbReference type="Pfam" id="PF02913">
    <property type="entry name" value="FAD-oxidase_C"/>
    <property type="match status" value="1"/>
</dbReference>
<evidence type="ECO:0000256" key="7">
    <source>
        <dbReference type="ARBA" id="ARBA00022833"/>
    </source>
</evidence>
<evidence type="ECO:0000256" key="13">
    <source>
        <dbReference type="ARBA" id="ARBA00045410"/>
    </source>
</evidence>
<evidence type="ECO:0000256" key="4">
    <source>
        <dbReference type="ARBA" id="ARBA00022630"/>
    </source>
</evidence>
<dbReference type="PANTHER" id="PTHR43716:SF1">
    <property type="entry name" value="D-2-HYDROXYGLUTARATE DEHYDROGENASE, MITOCHONDRIAL"/>
    <property type="match status" value="1"/>
</dbReference>
<dbReference type="InterPro" id="IPR010844">
    <property type="entry name" value="Occludin_ELL"/>
</dbReference>
<comment type="similarity">
    <text evidence="15">Belongs to the ELL/occludin family.</text>
</comment>
<dbReference type="Gene3D" id="3.30.465.10">
    <property type="match status" value="1"/>
</dbReference>
<comment type="catalytic activity">
    <reaction evidence="14">
        <text>(R)-malate + A = oxaloacetate + AH2</text>
        <dbReference type="Rhea" id="RHEA:67460"/>
        <dbReference type="ChEBI" id="CHEBI:13193"/>
        <dbReference type="ChEBI" id="CHEBI:15588"/>
        <dbReference type="ChEBI" id="CHEBI:16452"/>
        <dbReference type="ChEBI" id="CHEBI:17499"/>
    </reaction>
    <physiologicalReaction direction="left-to-right" evidence="14">
        <dbReference type="Rhea" id="RHEA:67461"/>
    </physiologicalReaction>
</comment>
<protein>
    <recommendedName>
        <fullName evidence="12">D-2-hydroxyglutarate dehydrogenase, mitochondrial</fullName>
        <ecNumber evidence="11">1.1.99.39</ecNumber>
    </recommendedName>
</protein>
<accession>A0A6G0IEZ9</accession>
<keyword evidence="7" id="KW-0862">Zinc</keyword>
<feature type="region of interest" description="Disordered" evidence="16">
    <location>
        <begin position="406"/>
        <end position="482"/>
    </location>
</feature>
<dbReference type="FunFam" id="3.30.43.10:FF:000002">
    <property type="entry name" value="D-2-hydroxyglutarate dehydrogenase, mitochondrial"/>
    <property type="match status" value="1"/>
</dbReference>
<dbReference type="Gene3D" id="1.10.10.2670">
    <property type="entry name" value="E3 ubiquitin-protein ligase"/>
    <property type="match status" value="1"/>
</dbReference>
<dbReference type="Pfam" id="PF07303">
    <property type="entry name" value="Occludin_ELL"/>
    <property type="match status" value="1"/>
</dbReference>
<dbReference type="EC" id="1.1.99.39" evidence="11"/>
<dbReference type="Gene3D" id="6.10.140.340">
    <property type="match status" value="1"/>
</dbReference>
<proteinExistence type="inferred from homology"/>
<organism evidence="19 20">
    <name type="scientific">Larimichthys crocea</name>
    <name type="common">Large yellow croaker</name>
    <name type="synonym">Pseudosciaena crocea</name>
    <dbReference type="NCBI Taxonomy" id="215358"/>
    <lineage>
        <taxon>Eukaryota</taxon>
        <taxon>Metazoa</taxon>
        <taxon>Chordata</taxon>
        <taxon>Craniata</taxon>
        <taxon>Vertebrata</taxon>
        <taxon>Euteleostomi</taxon>
        <taxon>Actinopterygii</taxon>
        <taxon>Neopterygii</taxon>
        <taxon>Teleostei</taxon>
        <taxon>Neoteleostei</taxon>
        <taxon>Acanthomorphata</taxon>
        <taxon>Eupercaria</taxon>
        <taxon>Sciaenidae</taxon>
        <taxon>Larimichthys</taxon>
    </lineage>
</organism>
<dbReference type="PROSITE" id="PS51980">
    <property type="entry name" value="OCEL"/>
    <property type="match status" value="1"/>
</dbReference>
<dbReference type="PROSITE" id="PS51387">
    <property type="entry name" value="FAD_PCMH"/>
    <property type="match status" value="1"/>
</dbReference>
<comment type="function">
    <text evidence="13">Catalyzes the oxidation of D-2-hydroxyglutarate (D-2-HG) to alpha-ketoglutarate. Also catalyzes the oxidation of other D-2-hydroxyacids, such as D-malate (D-MAL) and D-lactate (D-LAC). Exhibits high activities towards D-2-HG and D-MAL but a very weak activity towards D-LAC.</text>
</comment>
<dbReference type="FunFam" id="1.10.45.10:FF:000001">
    <property type="entry name" value="D-lactate dehydrogenase mitochondrial"/>
    <property type="match status" value="1"/>
</dbReference>
<dbReference type="InterPro" id="IPR004113">
    <property type="entry name" value="FAD-bd_oxidored_4_C"/>
</dbReference>
<dbReference type="GO" id="GO:0006368">
    <property type="term" value="P:transcription elongation by RNA polymerase II"/>
    <property type="evidence" value="ECO:0007669"/>
    <property type="project" value="InterPro"/>
</dbReference>
<dbReference type="GO" id="GO:0006108">
    <property type="term" value="P:malate metabolic process"/>
    <property type="evidence" value="ECO:0007669"/>
    <property type="project" value="UniProtKB-ARBA"/>
</dbReference>
<dbReference type="InterPro" id="IPR006094">
    <property type="entry name" value="Oxid_FAD_bind_N"/>
</dbReference>
<dbReference type="Gene3D" id="1.10.45.10">
    <property type="entry name" value="Vanillyl-alcohol Oxidase, Chain A, domain 4"/>
    <property type="match status" value="1"/>
</dbReference>
<evidence type="ECO:0000256" key="2">
    <source>
        <dbReference type="ARBA" id="ARBA00004173"/>
    </source>
</evidence>
<evidence type="ECO:0000256" key="1">
    <source>
        <dbReference type="ARBA" id="ARBA00001974"/>
    </source>
</evidence>
<evidence type="ECO:0000259" key="17">
    <source>
        <dbReference type="PROSITE" id="PS51387"/>
    </source>
</evidence>
<dbReference type="InterPro" id="IPR051264">
    <property type="entry name" value="FAD-oxidored/transferase_4"/>
</dbReference>
<dbReference type="Gene3D" id="3.30.43.10">
    <property type="entry name" value="Uridine Diphospho-n-acetylenolpyruvylglucosamine Reductase, domain 2"/>
    <property type="match status" value="1"/>
</dbReference>
<feature type="region of interest" description="Disordered" evidence="16">
    <location>
        <begin position="310"/>
        <end position="387"/>
    </location>
</feature>
<evidence type="ECO:0000256" key="16">
    <source>
        <dbReference type="SAM" id="MobiDB-lite"/>
    </source>
</evidence>
<evidence type="ECO:0000256" key="12">
    <source>
        <dbReference type="ARBA" id="ARBA00039639"/>
    </source>
</evidence>